<dbReference type="CDD" id="cd00130">
    <property type="entry name" value="PAS"/>
    <property type="match status" value="1"/>
</dbReference>
<feature type="domain" description="PAS" evidence="2">
    <location>
        <begin position="113"/>
        <end position="158"/>
    </location>
</feature>
<feature type="domain" description="PAC" evidence="3">
    <location>
        <begin position="184"/>
        <end position="238"/>
    </location>
</feature>
<dbReference type="PROSITE" id="PS50112">
    <property type="entry name" value="PAS"/>
    <property type="match status" value="1"/>
</dbReference>
<evidence type="ECO:0008006" key="5">
    <source>
        <dbReference type="Google" id="ProtNLM"/>
    </source>
</evidence>
<proteinExistence type="predicted"/>
<dbReference type="Gene3D" id="3.30.450.20">
    <property type="entry name" value="PAS domain"/>
    <property type="match status" value="2"/>
</dbReference>
<evidence type="ECO:0000313" key="4">
    <source>
        <dbReference type="EMBL" id="KKL61771.1"/>
    </source>
</evidence>
<dbReference type="Gene3D" id="3.40.50.2300">
    <property type="match status" value="1"/>
</dbReference>
<evidence type="ECO:0000259" key="1">
    <source>
        <dbReference type="PROSITE" id="PS50110"/>
    </source>
</evidence>
<organism evidence="4">
    <name type="scientific">marine sediment metagenome</name>
    <dbReference type="NCBI Taxonomy" id="412755"/>
    <lineage>
        <taxon>unclassified sequences</taxon>
        <taxon>metagenomes</taxon>
        <taxon>ecological metagenomes</taxon>
    </lineage>
</organism>
<dbReference type="SUPFAM" id="SSF55785">
    <property type="entry name" value="PYP-like sensor domain (PAS domain)"/>
    <property type="match status" value="2"/>
</dbReference>
<dbReference type="Pfam" id="PF13426">
    <property type="entry name" value="PAS_9"/>
    <property type="match status" value="1"/>
</dbReference>
<gene>
    <name evidence="4" type="ORF">LCGC14_2191960</name>
</gene>
<evidence type="ECO:0000259" key="3">
    <source>
        <dbReference type="PROSITE" id="PS50113"/>
    </source>
</evidence>
<feature type="domain" description="Response regulatory" evidence="1">
    <location>
        <begin position="1"/>
        <end position="101"/>
    </location>
</feature>
<dbReference type="InterPro" id="IPR001789">
    <property type="entry name" value="Sig_transdc_resp-reg_receiver"/>
</dbReference>
<evidence type="ECO:0000259" key="2">
    <source>
        <dbReference type="PROSITE" id="PS50112"/>
    </source>
</evidence>
<dbReference type="CDD" id="cd00156">
    <property type="entry name" value="REC"/>
    <property type="match status" value="1"/>
</dbReference>
<dbReference type="PANTHER" id="PTHR46663:SF3">
    <property type="entry name" value="SLL0267 PROTEIN"/>
    <property type="match status" value="1"/>
</dbReference>
<dbReference type="InterPro" id="IPR035965">
    <property type="entry name" value="PAS-like_dom_sf"/>
</dbReference>
<dbReference type="InterPro" id="IPR000014">
    <property type="entry name" value="PAS"/>
</dbReference>
<dbReference type="InterPro" id="IPR000700">
    <property type="entry name" value="PAS-assoc_C"/>
</dbReference>
<feature type="non-terminal residue" evidence="4">
    <location>
        <position position="308"/>
    </location>
</feature>
<accession>A0A0F9E6E6</accession>
<dbReference type="PROSITE" id="PS50113">
    <property type="entry name" value="PAC"/>
    <property type="match status" value="1"/>
</dbReference>
<dbReference type="NCBIfam" id="TIGR00229">
    <property type="entry name" value="sensory_box"/>
    <property type="match status" value="1"/>
</dbReference>
<dbReference type="PROSITE" id="PS50110">
    <property type="entry name" value="RESPONSE_REGULATORY"/>
    <property type="match status" value="1"/>
</dbReference>
<dbReference type="InterPro" id="IPR011006">
    <property type="entry name" value="CheY-like_superfamily"/>
</dbReference>
<protein>
    <recommendedName>
        <fullName evidence="5">PAS domain-containing protein</fullName>
    </recommendedName>
</protein>
<dbReference type="SMART" id="SM00448">
    <property type="entry name" value="REC"/>
    <property type="match status" value="1"/>
</dbReference>
<dbReference type="PANTHER" id="PTHR46663">
    <property type="entry name" value="DIGUANYLATE CYCLASE DGCT-RELATED"/>
    <property type="match status" value="1"/>
</dbReference>
<dbReference type="EMBL" id="LAZR01028712">
    <property type="protein sequence ID" value="KKL61771.1"/>
    <property type="molecule type" value="Genomic_DNA"/>
</dbReference>
<comment type="caution">
    <text evidence="4">The sequence shown here is derived from an EMBL/GenBank/DDBJ whole genome shotgun (WGS) entry which is preliminary data.</text>
</comment>
<dbReference type="AlphaFoldDB" id="A0A0F9E6E6"/>
<reference evidence="4" key="1">
    <citation type="journal article" date="2015" name="Nature">
        <title>Complex archaea that bridge the gap between prokaryotes and eukaryotes.</title>
        <authorList>
            <person name="Spang A."/>
            <person name="Saw J.H."/>
            <person name="Jorgensen S.L."/>
            <person name="Zaremba-Niedzwiedzka K."/>
            <person name="Martijn J."/>
            <person name="Lind A.E."/>
            <person name="van Eijk R."/>
            <person name="Schleper C."/>
            <person name="Guy L."/>
            <person name="Ettema T.J."/>
        </authorList>
    </citation>
    <scope>NUCLEOTIDE SEQUENCE</scope>
</reference>
<dbReference type="SMART" id="SM00086">
    <property type="entry name" value="PAC"/>
    <property type="match status" value="1"/>
</dbReference>
<sequence length="308" mass="35562">MYLEKHANRLFDLHSTSDSLKVESMIEKYHYDIILSDYDMPDMDGLTLLKTLRRTQDIPFIILTGKGREEIVIQALNLGVNYYLQKNHDFKTLFTELSHYIQQIVETKQKENEIEKLSLVVEQSSASIVVTDINTKIEYVNRKFSEVTGYIPIEVLGKGVSILKSGLTPHETYKSLWKALLAGKEWEGIFLNKKKKDELFWVQSRISPLRNTKGETTHYISTHEDITQRMEMERELTKIQDQNKAMLNAIPDLIFYMSKEGRILSYKGSQNDLLTDSPDILGKLVNEVLDKEAAAKIMFYNQKALQSG</sequence>
<name>A0A0F9E6E6_9ZZZZ</name>
<dbReference type="SUPFAM" id="SSF52172">
    <property type="entry name" value="CheY-like"/>
    <property type="match status" value="1"/>
</dbReference>
<dbReference type="GO" id="GO:0000160">
    <property type="term" value="P:phosphorelay signal transduction system"/>
    <property type="evidence" value="ECO:0007669"/>
    <property type="project" value="InterPro"/>
</dbReference>
<dbReference type="Pfam" id="PF00072">
    <property type="entry name" value="Response_reg"/>
    <property type="match status" value="1"/>
</dbReference>
<dbReference type="InterPro" id="IPR052163">
    <property type="entry name" value="DGC-Regulatory_Protein"/>
</dbReference>
<dbReference type="InterPro" id="IPR001610">
    <property type="entry name" value="PAC"/>
</dbReference>
<dbReference type="SMART" id="SM00091">
    <property type="entry name" value="PAS"/>
    <property type="match status" value="2"/>
</dbReference>